<dbReference type="AlphaFoldDB" id="A0A2T1KH36"/>
<dbReference type="EMBL" id="PXNN01000006">
    <property type="protein sequence ID" value="PSF09360.1"/>
    <property type="molecule type" value="Genomic_DNA"/>
</dbReference>
<gene>
    <name evidence="1" type="ORF">C7H08_04630</name>
</gene>
<name>A0A2T1KH36_9GAMM</name>
<organism evidence="1 2">
    <name type="scientific">Marinobacter halophilus</name>
    <dbReference type="NCBI Taxonomy" id="1323740"/>
    <lineage>
        <taxon>Bacteria</taxon>
        <taxon>Pseudomonadati</taxon>
        <taxon>Pseudomonadota</taxon>
        <taxon>Gammaproteobacteria</taxon>
        <taxon>Pseudomonadales</taxon>
        <taxon>Marinobacteraceae</taxon>
        <taxon>Marinobacter</taxon>
    </lineage>
</organism>
<dbReference type="Proteomes" id="UP000238385">
    <property type="component" value="Unassembled WGS sequence"/>
</dbReference>
<accession>A0A2T1KH36</accession>
<sequence>MNKDTIEKRRQKSRARVSNDRLDVIAAKRDQLEGEIQQAFTRIKTTTEDQDSFRAFGRGLQRISIPPMLH</sequence>
<comment type="caution">
    <text evidence="1">The sequence shown here is derived from an EMBL/GenBank/DDBJ whole genome shotgun (WGS) entry which is preliminary data.</text>
</comment>
<proteinExistence type="predicted"/>
<keyword evidence="2" id="KW-1185">Reference proteome</keyword>
<evidence type="ECO:0000313" key="1">
    <source>
        <dbReference type="EMBL" id="PSF09360.1"/>
    </source>
</evidence>
<reference evidence="1 2" key="1">
    <citation type="submission" date="2018-03" db="EMBL/GenBank/DDBJ databases">
        <title>Marinobacter brunus sp. nov., a marine bacterium of Gamma-proteobacteria isolated from the surface seawater of the South China Sea.</title>
        <authorList>
            <person name="Cheng H."/>
            <person name="Wu Y.-H."/>
            <person name="Xamxidin M."/>
            <person name="Xu X.-W."/>
        </authorList>
    </citation>
    <scope>NUCLEOTIDE SEQUENCE [LARGE SCALE GENOMIC DNA]</scope>
    <source>
        <strain evidence="1 2">JCM 30472</strain>
    </source>
</reference>
<evidence type="ECO:0000313" key="2">
    <source>
        <dbReference type="Proteomes" id="UP000238385"/>
    </source>
</evidence>
<protein>
    <submittedName>
        <fullName evidence="1">CsbD family protein</fullName>
    </submittedName>
</protein>
<dbReference type="RefSeq" id="WP_106670599.1">
    <property type="nucleotide sequence ID" value="NZ_BMFE01000003.1"/>
</dbReference>